<keyword evidence="2" id="KW-1185">Reference proteome</keyword>
<sequence length="158" mass="17518">MSIEYHQYHLNTPKNERNHCRLGLGNVQTPRAIGIYLRFLPSRGFGVNNIATGPRFPIRSPPHRSRDIVARAMATASRSELSDLLGAFQHHRLNISEFLVGLLAHSAFTDHPAVDHLLSQPKTRLISETPKSFCADLVAGVLGRASGGRRHRDVQPDA</sequence>
<dbReference type="EMBL" id="JARKIE010000004">
    <property type="protein sequence ID" value="KAJ7708166.1"/>
    <property type="molecule type" value="Genomic_DNA"/>
</dbReference>
<evidence type="ECO:0000313" key="1">
    <source>
        <dbReference type="EMBL" id="KAJ7708166.1"/>
    </source>
</evidence>
<evidence type="ECO:0000313" key="2">
    <source>
        <dbReference type="Proteomes" id="UP001221757"/>
    </source>
</evidence>
<dbReference type="AlphaFoldDB" id="A0AAD7GYJ6"/>
<gene>
    <name evidence="1" type="ORF">B0H17DRAFT_1124940</name>
</gene>
<reference evidence="1" key="1">
    <citation type="submission" date="2023-03" db="EMBL/GenBank/DDBJ databases">
        <title>Massive genome expansion in bonnet fungi (Mycena s.s.) driven by repeated elements and novel gene families across ecological guilds.</title>
        <authorList>
            <consortium name="Lawrence Berkeley National Laboratory"/>
            <person name="Harder C.B."/>
            <person name="Miyauchi S."/>
            <person name="Viragh M."/>
            <person name="Kuo A."/>
            <person name="Thoen E."/>
            <person name="Andreopoulos B."/>
            <person name="Lu D."/>
            <person name="Skrede I."/>
            <person name="Drula E."/>
            <person name="Henrissat B."/>
            <person name="Morin E."/>
            <person name="Kohler A."/>
            <person name="Barry K."/>
            <person name="LaButti K."/>
            <person name="Morin E."/>
            <person name="Salamov A."/>
            <person name="Lipzen A."/>
            <person name="Mereny Z."/>
            <person name="Hegedus B."/>
            <person name="Baldrian P."/>
            <person name="Stursova M."/>
            <person name="Weitz H."/>
            <person name="Taylor A."/>
            <person name="Grigoriev I.V."/>
            <person name="Nagy L.G."/>
            <person name="Martin F."/>
            <person name="Kauserud H."/>
        </authorList>
    </citation>
    <scope>NUCLEOTIDE SEQUENCE</scope>
    <source>
        <strain evidence="1">CBHHK067</strain>
    </source>
</reference>
<protein>
    <submittedName>
        <fullName evidence="1">Uncharacterized protein</fullName>
    </submittedName>
</protein>
<proteinExistence type="predicted"/>
<accession>A0AAD7GYJ6</accession>
<dbReference type="Proteomes" id="UP001221757">
    <property type="component" value="Unassembled WGS sequence"/>
</dbReference>
<name>A0AAD7GYJ6_MYCRO</name>
<organism evidence="1 2">
    <name type="scientific">Mycena rosella</name>
    <name type="common">Pink bonnet</name>
    <name type="synonym">Agaricus rosellus</name>
    <dbReference type="NCBI Taxonomy" id="1033263"/>
    <lineage>
        <taxon>Eukaryota</taxon>
        <taxon>Fungi</taxon>
        <taxon>Dikarya</taxon>
        <taxon>Basidiomycota</taxon>
        <taxon>Agaricomycotina</taxon>
        <taxon>Agaricomycetes</taxon>
        <taxon>Agaricomycetidae</taxon>
        <taxon>Agaricales</taxon>
        <taxon>Marasmiineae</taxon>
        <taxon>Mycenaceae</taxon>
        <taxon>Mycena</taxon>
    </lineage>
</organism>
<comment type="caution">
    <text evidence="1">The sequence shown here is derived from an EMBL/GenBank/DDBJ whole genome shotgun (WGS) entry which is preliminary data.</text>
</comment>